<keyword evidence="1" id="KW-0472">Membrane</keyword>
<keyword evidence="2" id="KW-0732">Signal</keyword>
<feature type="transmembrane region" description="Helical" evidence="1">
    <location>
        <begin position="470"/>
        <end position="488"/>
    </location>
</feature>
<dbReference type="NCBIfam" id="TIGR01167">
    <property type="entry name" value="LPXTG_anchor"/>
    <property type="match status" value="1"/>
</dbReference>
<evidence type="ECO:0000256" key="1">
    <source>
        <dbReference type="SAM" id="Phobius"/>
    </source>
</evidence>
<dbReference type="RefSeq" id="WP_187012985.1">
    <property type="nucleotide sequence ID" value="NZ_JACRWG010000074.1"/>
</dbReference>
<keyword evidence="1" id="KW-1133">Transmembrane helix</keyword>
<dbReference type="Gene3D" id="2.60.40.740">
    <property type="match status" value="1"/>
</dbReference>
<evidence type="ECO:0000256" key="2">
    <source>
        <dbReference type="SAM" id="SignalP"/>
    </source>
</evidence>
<feature type="chain" id="PRO_5045164427" evidence="2">
    <location>
        <begin position="23"/>
        <end position="493"/>
    </location>
</feature>
<comment type="caution">
    <text evidence="4">The sequence shown here is derived from an EMBL/GenBank/DDBJ whole genome shotgun (WGS) entry which is preliminary data.</text>
</comment>
<dbReference type="InterPro" id="IPR041033">
    <property type="entry name" value="SpaA_PFL_dom_1"/>
</dbReference>
<dbReference type="Pfam" id="PF17802">
    <property type="entry name" value="SpaA"/>
    <property type="match status" value="1"/>
</dbReference>
<dbReference type="EMBL" id="JACRWG010000074">
    <property type="protein sequence ID" value="MBC6010906.1"/>
    <property type="molecule type" value="Genomic_DNA"/>
</dbReference>
<proteinExistence type="predicted"/>
<evidence type="ECO:0000259" key="3">
    <source>
        <dbReference type="Pfam" id="PF17802"/>
    </source>
</evidence>
<accession>A0ABR7KDW1</accession>
<protein>
    <submittedName>
        <fullName evidence="4">LPXTG cell wall anchor domain-containing protein</fullName>
    </submittedName>
</protein>
<keyword evidence="1" id="KW-0812">Transmembrane</keyword>
<sequence>MEKLTKRVIAIMCIFMMVISMATVVEAVDTNGKVTVTNVKPGETYKIFKILTLESFDETKGAYSYIRNGDSWDGFINSSAARNYIDINNDGYVTFKDDQKNEIGARNFGLLAMEYAKNNKILPTETAKASNEANAKVVFENLPLGYYLVETSAGTACSIDTTHPEVEIRDKHASPSVSKLVANGGTISNNKKRNSMNRGDNVFFETIINVKPHVTNYCLHDYMDSYLKYNSVLKDGIAYYSNEKDESLKRKSLKKYNDYVSTTNTNDGCNFHLTFTDSFYKKYQDDIDSGKLTQIYIKYLVILSDDAPIDTPLVNTSYLTYGENSRTEESKTETFTYSIPIFKYTGYNKALAGAKFILSKDSNPTETNALKFVQSGSNFDYNSKNGNVTLTSYSDGKINIKGIQADTYYLKEIEAPKGYNLIKTPIKIVVTSDTDGKGVVKVDNDVVDQVNVLNNYGSLLPSTGGMGTTLIYAIGCILVLSSGVVLFLKRRTK</sequence>
<reference evidence="4 5" key="1">
    <citation type="submission" date="2020-08" db="EMBL/GenBank/DDBJ databases">
        <authorList>
            <person name="Liu C."/>
            <person name="Sun Q."/>
        </authorList>
    </citation>
    <scope>NUCLEOTIDE SEQUENCE [LARGE SCALE GENOMIC DNA]</scope>
    <source>
        <strain evidence="4 5">NSJ-22</strain>
    </source>
</reference>
<feature type="signal peptide" evidence="2">
    <location>
        <begin position="1"/>
        <end position="22"/>
    </location>
</feature>
<organism evidence="4 5">
    <name type="scientific">Catenibacterium faecis</name>
    <dbReference type="NCBI Taxonomy" id="2764323"/>
    <lineage>
        <taxon>Bacteria</taxon>
        <taxon>Bacillati</taxon>
        <taxon>Bacillota</taxon>
        <taxon>Erysipelotrichia</taxon>
        <taxon>Erysipelotrichales</taxon>
        <taxon>Coprobacillaceae</taxon>
        <taxon>Catenibacterium</taxon>
    </lineage>
</organism>
<dbReference type="Gene3D" id="2.60.40.10">
    <property type="entry name" value="Immunoglobulins"/>
    <property type="match status" value="1"/>
</dbReference>
<gene>
    <name evidence="4" type="ORF">H8909_11830</name>
</gene>
<name>A0ABR7KDW1_9FIRM</name>
<dbReference type="InterPro" id="IPR013783">
    <property type="entry name" value="Ig-like_fold"/>
</dbReference>
<dbReference type="Proteomes" id="UP000603474">
    <property type="component" value="Unassembled WGS sequence"/>
</dbReference>
<keyword evidence="5" id="KW-1185">Reference proteome</keyword>
<evidence type="ECO:0000313" key="4">
    <source>
        <dbReference type="EMBL" id="MBC6010906.1"/>
    </source>
</evidence>
<feature type="domain" description="SpaA-like prealbumin fold" evidence="3">
    <location>
        <begin position="348"/>
        <end position="444"/>
    </location>
</feature>
<evidence type="ECO:0000313" key="5">
    <source>
        <dbReference type="Proteomes" id="UP000603474"/>
    </source>
</evidence>